<dbReference type="EMBL" id="JAHQIW010000527">
    <property type="protein sequence ID" value="KAJ1348608.1"/>
    <property type="molecule type" value="Genomic_DNA"/>
</dbReference>
<accession>A0AAD5M107</accession>
<organism evidence="1 2">
    <name type="scientific">Parelaphostrongylus tenuis</name>
    <name type="common">Meningeal worm</name>
    <dbReference type="NCBI Taxonomy" id="148309"/>
    <lineage>
        <taxon>Eukaryota</taxon>
        <taxon>Metazoa</taxon>
        <taxon>Ecdysozoa</taxon>
        <taxon>Nematoda</taxon>
        <taxon>Chromadorea</taxon>
        <taxon>Rhabditida</taxon>
        <taxon>Rhabditina</taxon>
        <taxon>Rhabditomorpha</taxon>
        <taxon>Strongyloidea</taxon>
        <taxon>Metastrongylidae</taxon>
        <taxon>Parelaphostrongylus</taxon>
    </lineage>
</organism>
<dbReference type="Proteomes" id="UP001196413">
    <property type="component" value="Unassembled WGS sequence"/>
</dbReference>
<reference evidence="1" key="1">
    <citation type="submission" date="2021-06" db="EMBL/GenBank/DDBJ databases">
        <title>Parelaphostrongylus tenuis whole genome reference sequence.</title>
        <authorList>
            <person name="Garwood T.J."/>
            <person name="Larsen P.A."/>
            <person name="Fountain-Jones N.M."/>
            <person name="Garbe J.R."/>
            <person name="Macchietto M.G."/>
            <person name="Kania S.A."/>
            <person name="Gerhold R.W."/>
            <person name="Richards J.E."/>
            <person name="Wolf T.M."/>
        </authorList>
    </citation>
    <scope>NUCLEOTIDE SEQUENCE</scope>
    <source>
        <strain evidence="1">MNPRO001-30</strain>
        <tissue evidence="1">Meninges</tissue>
    </source>
</reference>
<sequence>MKMVARIPRQLLIESRLVGMILCEDDLQTALPLNYTRRSHQLLSDPVNAALINAKLEDLQDAVEMTCNSDMM</sequence>
<comment type="caution">
    <text evidence="1">The sequence shown here is derived from an EMBL/GenBank/DDBJ whole genome shotgun (WGS) entry which is preliminary data.</text>
</comment>
<keyword evidence="2" id="KW-1185">Reference proteome</keyword>
<gene>
    <name evidence="1" type="ORF">KIN20_003950</name>
</gene>
<dbReference type="AlphaFoldDB" id="A0AAD5M107"/>
<evidence type="ECO:0000313" key="1">
    <source>
        <dbReference type="EMBL" id="KAJ1348608.1"/>
    </source>
</evidence>
<protein>
    <submittedName>
        <fullName evidence="1">Uncharacterized protein</fullName>
    </submittedName>
</protein>
<proteinExistence type="predicted"/>
<name>A0AAD5M107_PARTN</name>
<evidence type="ECO:0000313" key="2">
    <source>
        <dbReference type="Proteomes" id="UP001196413"/>
    </source>
</evidence>